<dbReference type="PROSITE" id="PS51462">
    <property type="entry name" value="NUDIX"/>
    <property type="match status" value="1"/>
</dbReference>
<dbReference type="AlphaFoldDB" id="A0A951UL24"/>
<reference evidence="7" key="1">
    <citation type="submission" date="2021-05" db="EMBL/GenBank/DDBJ databases">
        <authorList>
            <person name="Pietrasiak N."/>
            <person name="Ward R."/>
            <person name="Stajich J.E."/>
            <person name="Kurbessoian T."/>
        </authorList>
    </citation>
    <scope>NUCLEOTIDE SEQUENCE</scope>
    <source>
        <strain evidence="7">UHER 2000/2452</strain>
    </source>
</reference>
<evidence type="ECO:0000259" key="6">
    <source>
        <dbReference type="PROSITE" id="PS51462"/>
    </source>
</evidence>
<dbReference type="Gene3D" id="3.90.79.10">
    <property type="entry name" value="Nucleoside Triphosphate Pyrophosphohydrolase"/>
    <property type="match status" value="1"/>
</dbReference>
<dbReference type="InterPro" id="IPR020084">
    <property type="entry name" value="NUDIX_hydrolase_CS"/>
</dbReference>
<sequence>MKKKDEAFGIVPIWRQPEGDRFLLIQHWAGHWGFPKGHAEPGETAIVTACREFEEETGIKTYEVIDAISFTEKYSFSREGQTIEKTVTYFPAFVQTLAVTCQEQEIQAFAWVTFDDATQKITFGQARQLLVRVKEYLQNHAL</sequence>
<dbReference type="EMBL" id="JAHHHD010000004">
    <property type="protein sequence ID" value="MBW4658236.1"/>
    <property type="molecule type" value="Genomic_DNA"/>
</dbReference>
<name>A0A951UL24_9CYAN</name>
<dbReference type="InterPro" id="IPR003565">
    <property type="entry name" value="Tetra_PHTase"/>
</dbReference>
<dbReference type="InterPro" id="IPR051325">
    <property type="entry name" value="Nudix_hydrolase_domain"/>
</dbReference>
<dbReference type="PROSITE" id="PS00893">
    <property type="entry name" value="NUDIX_BOX"/>
    <property type="match status" value="1"/>
</dbReference>
<dbReference type="GO" id="GO:0004081">
    <property type="term" value="F:bis(5'-nucleosyl)-tetraphosphatase (asymmetrical) activity"/>
    <property type="evidence" value="ECO:0007669"/>
    <property type="project" value="TreeGrafter"/>
</dbReference>
<comment type="similarity">
    <text evidence="1">Belongs to the Nudix hydrolase family.</text>
</comment>
<dbReference type="GO" id="GO:0006754">
    <property type="term" value="P:ATP biosynthetic process"/>
    <property type="evidence" value="ECO:0007669"/>
    <property type="project" value="TreeGrafter"/>
</dbReference>
<gene>
    <name evidence="7" type="ORF">KME15_06150</name>
</gene>
<dbReference type="SUPFAM" id="SSF55811">
    <property type="entry name" value="Nudix"/>
    <property type="match status" value="1"/>
</dbReference>
<dbReference type="InterPro" id="IPR015797">
    <property type="entry name" value="NUDIX_hydrolase-like_dom_sf"/>
</dbReference>
<dbReference type="Proteomes" id="UP000757435">
    <property type="component" value="Unassembled WGS sequence"/>
</dbReference>
<reference evidence="7" key="2">
    <citation type="journal article" date="2022" name="Microbiol. Resour. Announc.">
        <title>Metagenome Sequencing to Explore Phylogenomics of Terrestrial Cyanobacteria.</title>
        <authorList>
            <person name="Ward R.D."/>
            <person name="Stajich J.E."/>
            <person name="Johansen J.R."/>
            <person name="Huntemann M."/>
            <person name="Clum A."/>
            <person name="Foster B."/>
            <person name="Foster B."/>
            <person name="Roux S."/>
            <person name="Palaniappan K."/>
            <person name="Varghese N."/>
            <person name="Mukherjee S."/>
            <person name="Reddy T.B.K."/>
            <person name="Daum C."/>
            <person name="Copeland A."/>
            <person name="Chen I.A."/>
            <person name="Ivanova N.N."/>
            <person name="Kyrpides N.C."/>
            <person name="Shapiro N."/>
            <person name="Eloe-Fadrosh E.A."/>
            <person name="Pietrasiak N."/>
        </authorList>
    </citation>
    <scope>NUCLEOTIDE SEQUENCE</scope>
    <source>
        <strain evidence="7">UHER 2000/2452</strain>
    </source>
</reference>
<evidence type="ECO:0000256" key="2">
    <source>
        <dbReference type="ARBA" id="ARBA00018911"/>
    </source>
</evidence>
<evidence type="ECO:0000313" key="7">
    <source>
        <dbReference type="EMBL" id="MBW4658236.1"/>
    </source>
</evidence>
<keyword evidence="3" id="KW-0547">Nucleotide-binding</keyword>
<feature type="domain" description="Nudix hydrolase" evidence="6">
    <location>
        <begin position="3"/>
        <end position="135"/>
    </location>
</feature>
<dbReference type="InterPro" id="IPR000086">
    <property type="entry name" value="NUDIX_hydrolase_dom"/>
</dbReference>
<evidence type="ECO:0000256" key="5">
    <source>
        <dbReference type="ARBA" id="ARBA00032644"/>
    </source>
</evidence>
<proteinExistence type="inferred from homology"/>
<keyword evidence="4" id="KW-0378">Hydrolase</keyword>
<organism evidence="7 8">
    <name type="scientific">Drouetiella hepatica Uher 2000/2452</name>
    <dbReference type="NCBI Taxonomy" id="904376"/>
    <lineage>
        <taxon>Bacteria</taxon>
        <taxon>Bacillati</taxon>
        <taxon>Cyanobacteriota</taxon>
        <taxon>Cyanophyceae</taxon>
        <taxon>Oculatellales</taxon>
        <taxon>Oculatellaceae</taxon>
        <taxon>Drouetiella</taxon>
    </lineage>
</organism>
<dbReference type="PANTHER" id="PTHR21340">
    <property type="entry name" value="DIADENOSINE 5,5-P1,P4-TETRAPHOSPHATE PYROPHOSPHOHYDROLASE MUTT"/>
    <property type="match status" value="1"/>
</dbReference>
<protein>
    <recommendedName>
        <fullName evidence="2">Bis(5'-nucleosyl)-tetraphosphatase [asymmetrical]</fullName>
    </recommendedName>
    <alternativeName>
        <fullName evidence="5">Diadenosine 5',5'''-P1,P4-tetraphosphate asymmetrical hydrolase</fullName>
    </alternativeName>
</protein>
<evidence type="ECO:0000256" key="1">
    <source>
        <dbReference type="ARBA" id="ARBA00005582"/>
    </source>
</evidence>
<evidence type="ECO:0000256" key="4">
    <source>
        <dbReference type="ARBA" id="ARBA00022801"/>
    </source>
</evidence>
<accession>A0A951UL24</accession>
<dbReference type="PANTHER" id="PTHR21340:SF0">
    <property type="entry name" value="BIS(5'-NUCLEOSYL)-TETRAPHOSPHATASE [ASYMMETRICAL]"/>
    <property type="match status" value="1"/>
</dbReference>
<dbReference type="GO" id="GO:0006167">
    <property type="term" value="P:AMP biosynthetic process"/>
    <property type="evidence" value="ECO:0007669"/>
    <property type="project" value="TreeGrafter"/>
</dbReference>
<dbReference type="GO" id="GO:0000166">
    <property type="term" value="F:nucleotide binding"/>
    <property type="evidence" value="ECO:0007669"/>
    <property type="project" value="UniProtKB-KW"/>
</dbReference>
<evidence type="ECO:0000256" key="3">
    <source>
        <dbReference type="ARBA" id="ARBA00022741"/>
    </source>
</evidence>
<evidence type="ECO:0000313" key="8">
    <source>
        <dbReference type="Proteomes" id="UP000757435"/>
    </source>
</evidence>
<dbReference type="Pfam" id="PF00293">
    <property type="entry name" value="NUDIX"/>
    <property type="match status" value="1"/>
</dbReference>
<dbReference type="CDD" id="cd03428">
    <property type="entry name" value="NUDIX_Ap4A_Nudt2"/>
    <property type="match status" value="1"/>
</dbReference>
<comment type="caution">
    <text evidence="7">The sequence shown here is derived from an EMBL/GenBank/DDBJ whole genome shotgun (WGS) entry which is preliminary data.</text>
</comment>